<dbReference type="AlphaFoldDB" id="A0A6M3J3Q6"/>
<accession>A0A6M3J3Q6</accession>
<reference evidence="2" key="1">
    <citation type="submission" date="2020-03" db="EMBL/GenBank/DDBJ databases">
        <title>The deep terrestrial virosphere.</title>
        <authorList>
            <person name="Holmfeldt K."/>
            <person name="Nilsson E."/>
            <person name="Simone D."/>
            <person name="Lopez-Fernandez M."/>
            <person name="Wu X."/>
            <person name="de Brujin I."/>
            <person name="Lundin D."/>
            <person name="Andersson A."/>
            <person name="Bertilsson S."/>
            <person name="Dopson M."/>
        </authorList>
    </citation>
    <scope>NUCLEOTIDE SEQUENCE</scope>
    <source>
        <strain evidence="2">MM415B00571</strain>
    </source>
</reference>
<feature type="transmembrane region" description="Helical" evidence="1">
    <location>
        <begin position="27"/>
        <end position="52"/>
    </location>
</feature>
<keyword evidence="1" id="KW-0472">Membrane</keyword>
<dbReference type="EMBL" id="MT141508">
    <property type="protein sequence ID" value="QJA63915.1"/>
    <property type="molecule type" value="Genomic_DNA"/>
</dbReference>
<sequence length="62" mass="6728">MNRETIIQGFFRKPMDPEADAVKITDIILYSAFAILASALTIIIGVLLSGWMPGLEGSDGKM</sequence>
<keyword evidence="1" id="KW-0812">Transmembrane</keyword>
<gene>
    <name evidence="2" type="ORF">MM415B00571_0061</name>
</gene>
<protein>
    <submittedName>
        <fullName evidence="2">Uncharacterized protein</fullName>
    </submittedName>
</protein>
<name>A0A6M3J3Q6_9ZZZZ</name>
<proteinExistence type="predicted"/>
<keyword evidence="1" id="KW-1133">Transmembrane helix</keyword>
<evidence type="ECO:0000313" key="2">
    <source>
        <dbReference type="EMBL" id="QJA63915.1"/>
    </source>
</evidence>
<evidence type="ECO:0000256" key="1">
    <source>
        <dbReference type="SAM" id="Phobius"/>
    </source>
</evidence>
<organism evidence="2">
    <name type="scientific">viral metagenome</name>
    <dbReference type="NCBI Taxonomy" id="1070528"/>
    <lineage>
        <taxon>unclassified sequences</taxon>
        <taxon>metagenomes</taxon>
        <taxon>organismal metagenomes</taxon>
    </lineage>
</organism>